<evidence type="ECO:0000256" key="9">
    <source>
        <dbReference type="ARBA" id="ARBA00023299"/>
    </source>
</evidence>
<comment type="similarity">
    <text evidence="3">Belongs to the HAD-like hydrolase superfamily. SerB family.</text>
</comment>
<dbReference type="PANTHER" id="PTHR43344">
    <property type="entry name" value="PHOSPHOSERINE PHOSPHATASE"/>
    <property type="match status" value="1"/>
</dbReference>
<evidence type="ECO:0000313" key="13">
    <source>
        <dbReference type="Proteomes" id="UP000320876"/>
    </source>
</evidence>
<evidence type="ECO:0000256" key="10">
    <source>
        <dbReference type="ARBA" id="ARBA00048138"/>
    </source>
</evidence>
<evidence type="ECO:0000256" key="5">
    <source>
        <dbReference type="ARBA" id="ARBA00022605"/>
    </source>
</evidence>
<dbReference type="PANTHER" id="PTHR43344:SF2">
    <property type="entry name" value="PHOSPHOSERINE PHOSPHATASE"/>
    <property type="match status" value="1"/>
</dbReference>
<dbReference type="GO" id="GO:0036424">
    <property type="term" value="F:L-phosphoserine phosphatase activity"/>
    <property type="evidence" value="ECO:0007669"/>
    <property type="project" value="TreeGrafter"/>
</dbReference>
<comment type="caution">
    <text evidence="12">The sequence shown here is derived from an EMBL/GenBank/DDBJ whole genome shotgun (WGS) entry which is preliminary data.</text>
</comment>
<keyword evidence="13" id="KW-1185">Reference proteome</keyword>
<comment type="catalytic activity">
    <reaction evidence="11">
        <text>O-phospho-D-serine + H2O = D-serine + phosphate</text>
        <dbReference type="Rhea" id="RHEA:24873"/>
        <dbReference type="ChEBI" id="CHEBI:15377"/>
        <dbReference type="ChEBI" id="CHEBI:35247"/>
        <dbReference type="ChEBI" id="CHEBI:43474"/>
        <dbReference type="ChEBI" id="CHEBI:58680"/>
        <dbReference type="EC" id="3.1.3.3"/>
    </reaction>
</comment>
<keyword evidence="9" id="KW-0718">Serine biosynthesis</keyword>
<dbReference type="EC" id="3.1.3.3" evidence="4"/>
<dbReference type="Gene3D" id="3.40.50.1000">
    <property type="entry name" value="HAD superfamily/HAD-like"/>
    <property type="match status" value="1"/>
</dbReference>
<dbReference type="InterPro" id="IPR036412">
    <property type="entry name" value="HAD-like_sf"/>
</dbReference>
<keyword evidence="5" id="KW-0028">Amino-acid biosynthesis</keyword>
<accession>A0A542DIU1</accession>
<dbReference type="InterPro" id="IPR050582">
    <property type="entry name" value="HAD-like_SerB"/>
</dbReference>
<dbReference type="NCBIfam" id="TIGR01488">
    <property type="entry name" value="HAD-SF-IB"/>
    <property type="match status" value="1"/>
</dbReference>
<dbReference type="EMBL" id="VFML01000001">
    <property type="protein sequence ID" value="TQJ03018.1"/>
    <property type="molecule type" value="Genomic_DNA"/>
</dbReference>
<dbReference type="GO" id="GO:0006564">
    <property type="term" value="P:L-serine biosynthetic process"/>
    <property type="evidence" value="ECO:0007669"/>
    <property type="project" value="UniProtKB-KW"/>
</dbReference>
<evidence type="ECO:0000256" key="7">
    <source>
        <dbReference type="ARBA" id="ARBA00022801"/>
    </source>
</evidence>
<evidence type="ECO:0000256" key="8">
    <source>
        <dbReference type="ARBA" id="ARBA00022842"/>
    </source>
</evidence>
<dbReference type="RefSeq" id="WP_141998447.1">
    <property type="nucleotide sequence ID" value="NZ_VFML01000001.1"/>
</dbReference>
<keyword evidence="6" id="KW-0479">Metal-binding</keyword>
<name>A0A542DIU1_AMYCI</name>
<evidence type="ECO:0000256" key="6">
    <source>
        <dbReference type="ARBA" id="ARBA00022723"/>
    </source>
</evidence>
<evidence type="ECO:0000256" key="3">
    <source>
        <dbReference type="ARBA" id="ARBA00009184"/>
    </source>
</evidence>
<proteinExistence type="inferred from homology"/>
<evidence type="ECO:0000256" key="2">
    <source>
        <dbReference type="ARBA" id="ARBA00005135"/>
    </source>
</evidence>
<reference evidence="12 13" key="1">
    <citation type="submission" date="2019-06" db="EMBL/GenBank/DDBJ databases">
        <title>Sequencing the genomes of 1000 actinobacteria strains.</title>
        <authorList>
            <person name="Klenk H.-P."/>
        </authorList>
    </citation>
    <scope>NUCLEOTIDE SEQUENCE [LARGE SCALE GENOMIC DNA]</scope>
    <source>
        <strain evidence="12 13">DSM 45679</strain>
    </source>
</reference>
<dbReference type="GO" id="GO:0005737">
    <property type="term" value="C:cytoplasm"/>
    <property type="evidence" value="ECO:0007669"/>
    <property type="project" value="TreeGrafter"/>
</dbReference>
<protein>
    <recommendedName>
        <fullName evidence="4">phosphoserine phosphatase</fullName>
        <ecNumber evidence="4">3.1.3.3</ecNumber>
    </recommendedName>
</protein>
<dbReference type="SUPFAM" id="SSF56784">
    <property type="entry name" value="HAD-like"/>
    <property type="match status" value="1"/>
</dbReference>
<dbReference type="OrthoDB" id="3615082at2"/>
<keyword evidence="8" id="KW-0460">Magnesium</keyword>
<comment type="catalytic activity">
    <reaction evidence="10">
        <text>O-phospho-L-serine + H2O = L-serine + phosphate</text>
        <dbReference type="Rhea" id="RHEA:21208"/>
        <dbReference type="ChEBI" id="CHEBI:15377"/>
        <dbReference type="ChEBI" id="CHEBI:33384"/>
        <dbReference type="ChEBI" id="CHEBI:43474"/>
        <dbReference type="ChEBI" id="CHEBI:57524"/>
        <dbReference type="EC" id="3.1.3.3"/>
    </reaction>
</comment>
<dbReference type="Proteomes" id="UP000320876">
    <property type="component" value="Unassembled WGS sequence"/>
</dbReference>
<sequence length="229" mass="25112">MINNDRALPDRARLFIFDMDGTLLPDTTGLLAVASALDTVDEVRELERQFADGTLSTVDFSRAVHRLWGVVPDDVARRAFDSCAKLEKIREVTERIANDGGISCLITMSQDFFADHFHEFGFDHVFASPYPRTAEAITAGVPESDILTPESKPLIADALCTKHGLRFADTVAFGDSGSDLPLFEQLRHTVAVNGNQRITELSSTSYRGNSLLGAYEAALEMIALCRQAS</sequence>
<gene>
    <name evidence="12" type="ORF">FB471_2768</name>
</gene>
<dbReference type="AlphaFoldDB" id="A0A542DIU1"/>
<evidence type="ECO:0000256" key="1">
    <source>
        <dbReference type="ARBA" id="ARBA00001946"/>
    </source>
</evidence>
<evidence type="ECO:0000313" key="12">
    <source>
        <dbReference type="EMBL" id="TQJ03018.1"/>
    </source>
</evidence>
<evidence type="ECO:0000256" key="4">
    <source>
        <dbReference type="ARBA" id="ARBA00012640"/>
    </source>
</evidence>
<comment type="cofactor">
    <cofactor evidence="1">
        <name>Mg(2+)</name>
        <dbReference type="ChEBI" id="CHEBI:18420"/>
    </cofactor>
</comment>
<keyword evidence="7" id="KW-0378">Hydrolase</keyword>
<dbReference type="InterPro" id="IPR023214">
    <property type="entry name" value="HAD_sf"/>
</dbReference>
<evidence type="ECO:0000256" key="11">
    <source>
        <dbReference type="ARBA" id="ARBA00048523"/>
    </source>
</evidence>
<dbReference type="GO" id="GO:0000287">
    <property type="term" value="F:magnesium ion binding"/>
    <property type="evidence" value="ECO:0007669"/>
    <property type="project" value="TreeGrafter"/>
</dbReference>
<organism evidence="12 13">
    <name type="scientific">Amycolatopsis cihanbeyliensis</name>
    <dbReference type="NCBI Taxonomy" id="1128664"/>
    <lineage>
        <taxon>Bacteria</taxon>
        <taxon>Bacillati</taxon>
        <taxon>Actinomycetota</taxon>
        <taxon>Actinomycetes</taxon>
        <taxon>Pseudonocardiales</taxon>
        <taxon>Pseudonocardiaceae</taxon>
        <taxon>Amycolatopsis</taxon>
    </lineage>
</organism>
<comment type="pathway">
    <text evidence="2">Amino-acid biosynthesis; L-serine biosynthesis; L-serine from 3-phospho-D-glycerate: step 3/3.</text>
</comment>
<dbReference type="Pfam" id="PF12710">
    <property type="entry name" value="HAD"/>
    <property type="match status" value="1"/>
</dbReference>